<accession>A0A9J6C1F1</accession>
<gene>
    <name evidence="1" type="ORF">PVAND_005523</name>
</gene>
<proteinExistence type="predicted"/>
<name>A0A9J6C1F1_POLVA</name>
<evidence type="ECO:0000313" key="2">
    <source>
        <dbReference type="Proteomes" id="UP001107558"/>
    </source>
</evidence>
<dbReference type="OrthoDB" id="8191899at2759"/>
<protein>
    <submittedName>
        <fullName evidence="1">Uncharacterized protein</fullName>
    </submittedName>
</protein>
<organism evidence="1 2">
    <name type="scientific">Polypedilum vanderplanki</name>
    <name type="common">Sleeping chironomid midge</name>
    <dbReference type="NCBI Taxonomy" id="319348"/>
    <lineage>
        <taxon>Eukaryota</taxon>
        <taxon>Metazoa</taxon>
        <taxon>Ecdysozoa</taxon>
        <taxon>Arthropoda</taxon>
        <taxon>Hexapoda</taxon>
        <taxon>Insecta</taxon>
        <taxon>Pterygota</taxon>
        <taxon>Neoptera</taxon>
        <taxon>Endopterygota</taxon>
        <taxon>Diptera</taxon>
        <taxon>Nematocera</taxon>
        <taxon>Chironomoidea</taxon>
        <taxon>Chironomidae</taxon>
        <taxon>Chironominae</taxon>
        <taxon>Polypedilum</taxon>
        <taxon>Polypedilum</taxon>
    </lineage>
</organism>
<sequence length="246" mass="27856">MSNRRPRRSRIYDLNYNIGENYYKSALDRLDEKSSRPASVLLRGSEPPSRSRISQLVNDADIQEDLELARDRASRAIRRETILDERSGRRGLEIDGDFDSQVQRTLERIQASKKLLNNIDVENGYDVNNELASSSVIKKRSLKIVSDVSSSSAVAQSNSEFSKYSKLGSSAIDDSESFAALRARQSAARLQDIEQDMHDRSERQFLREQRAANVKKLLAESSDLADDDYASSLKLVKSTQKRITSY</sequence>
<keyword evidence="2" id="KW-1185">Reference proteome</keyword>
<dbReference type="Proteomes" id="UP001107558">
    <property type="component" value="Chromosome 2"/>
</dbReference>
<evidence type="ECO:0000313" key="1">
    <source>
        <dbReference type="EMBL" id="KAG5675635.1"/>
    </source>
</evidence>
<dbReference type="AlphaFoldDB" id="A0A9J6C1F1"/>
<dbReference type="EMBL" id="JADBJN010000002">
    <property type="protein sequence ID" value="KAG5675635.1"/>
    <property type="molecule type" value="Genomic_DNA"/>
</dbReference>
<reference evidence="1" key="1">
    <citation type="submission" date="2021-03" db="EMBL/GenBank/DDBJ databases">
        <title>Chromosome level genome of the anhydrobiotic midge Polypedilum vanderplanki.</title>
        <authorList>
            <person name="Yoshida Y."/>
            <person name="Kikawada T."/>
            <person name="Gusev O."/>
        </authorList>
    </citation>
    <scope>NUCLEOTIDE SEQUENCE</scope>
    <source>
        <strain evidence="1">NIAS01</strain>
        <tissue evidence="1">Whole body or cell culture</tissue>
    </source>
</reference>
<comment type="caution">
    <text evidence="1">The sequence shown here is derived from an EMBL/GenBank/DDBJ whole genome shotgun (WGS) entry which is preliminary data.</text>
</comment>